<evidence type="ECO:0000313" key="2">
    <source>
        <dbReference type="EMBL" id="GIY69788.1"/>
    </source>
</evidence>
<dbReference type="EMBL" id="BPLR01014585">
    <property type="protein sequence ID" value="GIY69788.1"/>
    <property type="molecule type" value="Genomic_DNA"/>
</dbReference>
<keyword evidence="3" id="KW-1185">Reference proteome</keyword>
<gene>
    <name evidence="2" type="ORF">CEXT_63911</name>
</gene>
<sequence>MTRNRGGSARERGRRRNQSVSPAGTGAAHHFTSLHSSLRRLFIFASPPPPPPRVTPSHRCIQFCARNCFLRPVYLLLNPIFFRQ</sequence>
<dbReference type="AlphaFoldDB" id="A0AAV4VI51"/>
<reference evidence="2 3" key="1">
    <citation type="submission" date="2021-06" db="EMBL/GenBank/DDBJ databases">
        <title>Caerostris extrusa draft genome.</title>
        <authorList>
            <person name="Kono N."/>
            <person name="Arakawa K."/>
        </authorList>
    </citation>
    <scope>NUCLEOTIDE SEQUENCE [LARGE SCALE GENOMIC DNA]</scope>
</reference>
<name>A0AAV4VI51_CAEEX</name>
<comment type="caution">
    <text evidence="2">The sequence shown here is derived from an EMBL/GenBank/DDBJ whole genome shotgun (WGS) entry which is preliminary data.</text>
</comment>
<dbReference type="Proteomes" id="UP001054945">
    <property type="component" value="Unassembled WGS sequence"/>
</dbReference>
<accession>A0AAV4VI51</accession>
<protein>
    <submittedName>
        <fullName evidence="2">Uncharacterized protein</fullName>
    </submittedName>
</protein>
<evidence type="ECO:0000256" key="1">
    <source>
        <dbReference type="SAM" id="MobiDB-lite"/>
    </source>
</evidence>
<evidence type="ECO:0000313" key="3">
    <source>
        <dbReference type="Proteomes" id="UP001054945"/>
    </source>
</evidence>
<feature type="region of interest" description="Disordered" evidence="1">
    <location>
        <begin position="1"/>
        <end position="28"/>
    </location>
</feature>
<proteinExistence type="predicted"/>
<organism evidence="2 3">
    <name type="scientific">Caerostris extrusa</name>
    <name type="common">Bark spider</name>
    <name type="synonym">Caerostris bankana</name>
    <dbReference type="NCBI Taxonomy" id="172846"/>
    <lineage>
        <taxon>Eukaryota</taxon>
        <taxon>Metazoa</taxon>
        <taxon>Ecdysozoa</taxon>
        <taxon>Arthropoda</taxon>
        <taxon>Chelicerata</taxon>
        <taxon>Arachnida</taxon>
        <taxon>Araneae</taxon>
        <taxon>Araneomorphae</taxon>
        <taxon>Entelegynae</taxon>
        <taxon>Araneoidea</taxon>
        <taxon>Araneidae</taxon>
        <taxon>Caerostris</taxon>
    </lineage>
</organism>